<dbReference type="GeneID" id="109581416"/>
<proteinExistence type="predicted"/>
<dbReference type="PANTHER" id="PTHR43883">
    <property type="entry name" value="SLR0207 PROTEIN"/>
    <property type="match status" value="1"/>
</dbReference>
<dbReference type="Proteomes" id="UP000007879">
    <property type="component" value="Unassembled WGS sequence"/>
</dbReference>
<reference evidence="3" key="1">
    <citation type="journal article" date="2010" name="Nature">
        <title>The Amphimedon queenslandica genome and the evolution of animal complexity.</title>
        <authorList>
            <person name="Srivastava M."/>
            <person name="Simakov O."/>
            <person name="Chapman J."/>
            <person name="Fahey B."/>
            <person name="Gauthier M.E."/>
            <person name="Mitros T."/>
            <person name="Richards G.S."/>
            <person name="Conaco C."/>
            <person name="Dacre M."/>
            <person name="Hellsten U."/>
            <person name="Larroux C."/>
            <person name="Putnam N.H."/>
            <person name="Stanke M."/>
            <person name="Adamska M."/>
            <person name="Darling A."/>
            <person name="Degnan S.M."/>
            <person name="Oakley T.H."/>
            <person name="Plachetzki D.C."/>
            <person name="Zhai Y."/>
            <person name="Adamski M."/>
            <person name="Calcino A."/>
            <person name="Cummins S.F."/>
            <person name="Goodstein D.M."/>
            <person name="Harris C."/>
            <person name="Jackson D.J."/>
            <person name="Leys S.P."/>
            <person name="Shu S."/>
            <person name="Woodcroft B.J."/>
            <person name="Vervoort M."/>
            <person name="Kosik K.S."/>
            <person name="Manning G."/>
            <person name="Degnan B.M."/>
            <person name="Rokhsar D.S."/>
        </authorList>
    </citation>
    <scope>NUCLEOTIDE SEQUENCE [LARGE SCALE GENOMIC DNA]</scope>
</reference>
<dbReference type="SUPFAM" id="SSF56091">
    <property type="entry name" value="DNA ligase/mRNA capping enzyme, catalytic domain"/>
    <property type="match status" value="1"/>
</dbReference>
<dbReference type="Gene3D" id="3.30.470.30">
    <property type="entry name" value="DNA ligase/mRNA capping enzyme"/>
    <property type="match status" value="1"/>
</dbReference>
<evidence type="ECO:0000313" key="3">
    <source>
        <dbReference type="Proteomes" id="UP000007879"/>
    </source>
</evidence>
<evidence type="ECO:0000313" key="2">
    <source>
        <dbReference type="EnsemblMetazoa" id="XP_019851066.1"/>
    </source>
</evidence>
<dbReference type="EnsemblMetazoa" id="XM_019995507.1">
    <property type="protein sequence ID" value="XP_019851066.1"/>
    <property type="gene ID" value="LOC109581416"/>
</dbReference>
<name>A0AAN0J2W5_AMPQE</name>
<dbReference type="EnsemblMetazoa" id="XM_019995506.1">
    <property type="protein sequence ID" value="XP_019851065.1"/>
    <property type="gene ID" value="LOC109581416"/>
</dbReference>
<sequence length="220" mass="24775">MASPRKYPRTPHLPFSPGVQEDDVILPVGILPPFLKGQVIVTEKLDGGNCSIYQGKVYSRTVNTEATHPSFGPIKQLASGISSLIPDNIQLFGENMFGIHSIEYNSLESFFYLFGVLEDGERWHSWQSVLDYSSLLGLPTVPVLTIAEFQSLNELQLLIEKNMKSRSQCGSSSPEGFVVRSVSSFSYSEFETHVCKYVRPNHIQTTDDWRLKWKQASLKK</sequence>
<accession>A0AAN0J2W5</accession>
<dbReference type="Pfam" id="PF09414">
    <property type="entry name" value="RNA_ligase"/>
    <property type="match status" value="1"/>
</dbReference>
<evidence type="ECO:0000259" key="1">
    <source>
        <dbReference type="Pfam" id="PF09414"/>
    </source>
</evidence>
<dbReference type="AlphaFoldDB" id="A0AAN0J2W5"/>
<dbReference type="RefSeq" id="XP_019851066.1">
    <property type="nucleotide sequence ID" value="XM_019995507.1"/>
</dbReference>
<dbReference type="InterPro" id="IPR052732">
    <property type="entry name" value="Cell-binding_unc_protein"/>
</dbReference>
<feature type="domain" description="RNA ligase" evidence="1">
    <location>
        <begin position="38"/>
        <end position="198"/>
    </location>
</feature>
<keyword evidence="3" id="KW-1185">Reference proteome</keyword>
<dbReference type="InterPro" id="IPR021122">
    <property type="entry name" value="RNA_ligase_dom_REL/Rnl2"/>
</dbReference>
<dbReference type="KEGG" id="aqu:109581416"/>
<protein>
    <recommendedName>
        <fullName evidence="1">RNA ligase domain-containing protein</fullName>
    </recommendedName>
</protein>
<dbReference type="PANTHER" id="PTHR43883:SF1">
    <property type="entry name" value="GLUCONOKINASE"/>
    <property type="match status" value="1"/>
</dbReference>
<organism evidence="2 3">
    <name type="scientific">Amphimedon queenslandica</name>
    <name type="common">Sponge</name>
    <dbReference type="NCBI Taxonomy" id="400682"/>
    <lineage>
        <taxon>Eukaryota</taxon>
        <taxon>Metazoa</taxon>
        <taxon>Porifera</taxon>
        <taxon>Demospongiae</taxon>
        <taxon>Heteroscleromorpha</taxon>
        <taxon>Haplosclerida</taxon>
        <taxon>Niphatidae</taxon>
        <taxon>Amphimedon</taxon>
    </lineage>
</organism>
<dbReference type="RefSeq" id="XP_019851065.1">
    <property type="nucleotide sequence ID" value="XM_019995506.1"/>
</dbReference>
<reference evidence="2" key="2">
    <citation type="submission" date="2024-06" db="UniProtKB">
        <authorList>
            <consortium name="EnsemblMetazoa"/>
        </authorList>
    </citation>
    <scope>IDENTIFICATION</scope>
</reference>